<evidence type="ECO:0000313" key="1">
    <source>
        <dbReference type="EMBL" id="JAD52807.1"/>
    </source>
</evidence>
<proteinExistence type="predicted"/>
<sequence>MDSGRRGRRRRRVCRRWLPGIVGRTSSRGSSWKPTTSSRRTRCWHCKPFMGMRW</sequence>
<name>A0A0A9B0D7_ARUDO</name>
<accession>A0A0A9B0D7</accession>
<reference evidence="1" key="1">
    <citation type="submission" date="2014-09" db="EMBL/GenBank/DDBJ databases">
        <authorList>
            <person name="Magalhaes I.L.F."/>
            <person name="Oliveira U."/>
            <person name="Santos F.R."/>
            <person name="Vidigal T.H.D.A."/>
            <person name="Brescovit A.D."/>
            <person name="Santos A.J."/>
        </authorList>
    </citation>
    <scope>NUCLEOTIDE SEQUENCE</scope>
    <source>
        <tissue evidence="1">Shoot tissue taken approximately 20 cm above the soil surface</tissue>
    </source>
</reference>
<organism evidence="1">
    <name type="scientific">Arundo donax</name>
    <name type="common">Giant reed</name>
    <name type="synonym">Donax arundinaceus</name>
    <dbReference type="NCBI Taxonomy" id="35708"/>
    <lineage>
        <taxon>Eukaryota</taxon>
        <taxon>Viridiplantae</taxon>
        <taxon>Streptophyta</taxon>
        <taxon>Embryophyta</taxon>
        <taxon>Tracheophyta</taxon>
        <taxon>Spermatophyta</taxon>
        <taxon>Magnoliopsida</taxon>
        <taxon>Liliopsida</taxon>
        <taxon>Poales</taxon>
        <taxon>Poaceae</taxon>
        <taxon>PACMAD clade</taxon>
        <taxon>Arundinoideae</taxon>
        <taxon>Arundineae</taxon>
        <taxon>Arundo</taxon>
    </lineage>
</organism>
<reference evidence="1" key="2">
    <citation type="journal article" date="2015" name="Data Brief">
        <title>Shoot transcriptome of the giant reed, Arundo donax.</title>
        <authorList>
            <person name="Barrero R.A."/>
            <person name="Guerrero F.D."/>
            <person name="Moolhuijzen P."/>
            <person name="Goolsby J.A."/>
            <person name="Tidwell J."/>
            <person name="Bellgard S.E."/>
            <person name="Bellgard M.I."/>
        </authorList>
    </citation>
    <scope>NUCLEOTIDE SEQUENCE</scope>
    <source>
        <tissue evidence="1">Shoot tissue taken approximately 20 cm above the soil surface</tissue>
    </source>
</reference>
<dbReference type="AlphaFoldDB" id="A0A0A9B0D7"/>
<dbReference type="EMBL" id="GBRH01245088">
    <property type="protein sequence ID" value="JAD52807.1"/>
    <property type="molecule type" value="Transcribed_RNA"/>
</dbReference>
<protein>
    <submittedName>
        <fullName evidence="1">Uncharacterized protein</fullName>
    </submittedName>
</protein>